<evidence type="ECO:0000313" key="2">
    <source>
        <dbReference type="Proteomes" id="UP000596742"/>
    </source>
</evidence>
<organism evidence="1 2">
    <name type="scientific">Mytilus galloprovincialis</name>
    <name type="common">Mediterranean mussel</name>
    <dbReference type="NCBI Taxonomy" id="29158"/>
    <lineage>
        <taxon>Eukaryota</taxon>
        <taxon>Metazoa</taxon>
        <taxon>Spiralia</taxon>
        <taxon>Lophotrochozoa</taxon>
        <taxon>Mollusca</taxon>
        <taxon>Bivalvia</taxon>
        <taxon>Autobranchia</taxon>
        <taxon>Pteriomorphia</taxon>
        <taxon>Mytilida</taxon>
        <taxon>Mytiloidea</taxon>
        <taxon>Mytilidae</taxon>
        <taxon>Mytilinae</taxon>
        <taxon>Mytilus</taxon>
    </lineage>
</organism>
<dbReference type="OrthoDB" id="6200868at2759"/>
<dbReference type="EMBL" id="UYJE01005883">
    <property type="protein sequence ID" value="VDI41339.1"/>
    <property type="molecule type" value="Genomic_DNA"/>
</dbReference>
<protein>
    <submittedName>
        <fullName evidence="1">Uncharacterized protein</fullName>
    </submittedName>
</protein>
<accession>A0A8B6EWY6</accession>
<gene>
    <name evidence="1" type="ORF">MGAL_10B007786</name>
</gene>
<reference evidence="1" key="1">
    <citation type="submission" date="2018-11" db="EMBL/GenBank/DDBJ databases">
        <authorList>
            <person name="Alioto T."/>
            <person name="Alioto T."/>
        </authorList>
    </citation>
    <scope>NUCLEOTIDE SEQUENCE</scope>
</reference>
<sequence length="135" mass="15573">MTDHSTQHVSRALYWYMCQHIVGTEDYVKQIRLLNAVRDNLSSNKVGISITSGSFGEGLEMRGSDLDVMFMDRNVEVYDVKPRFHPNISYLSMNTDYEKPGFTQLRLEYSNSQTLYDNSVQFADKHYLSSTLGKK</sequence>
<proteinExistence type="predicted"/>
<comment type="caution">
    <text evidence="1">The sequence shown here is derived from an EMBL/GenBank/DDBJ whole genome shotgun (WGS) entry which is preliminary data.</text>
</comment>
<dbReference type="Proteomes" id="UP000596742">
    <property type="component" value="Unassembled WGS sequence"/>
</dbReference>
<name>A0A8B6EWY6_MYTGA</name>
<evidence type="ECO:0000313" key="1">
    <source>
        <dbReference type="EMBL" id="VDI41339.1"/>
    </source>
</evidence>
<keyword evidence="2" id="KW-1185">Reference proteome</keyword>
<dbReference type="AlphaFoldDB" id="A0A8B6EWY6"/>